<reference evidence="1" key="1">
    <citation type="journal article" date="2015" name="Nature">
        <title>Complex archaea that bridge the gap between prokaryotes and eukaryotes.</title>
        <authorList>
            <person name="Spang A."/>
            <person name="Saw J.H."/>
            <person name="Jorgensen S.L."/>
            <person name="Zaremba-Niedzwiedzka K."/>
            <person name="Martijn J."/>
            <person name="Lind A.E."/>
            <person name="van Eijk R."/>
            <person name="Schleper C."/>
            <person name="Guy L."/>
            <person name="Ettema T.J."/>
        </authorList>
    </citation>
    <scope>NUCLEOTIDE SEQUENCE</scope>
</reference>
<dbReference type="AlphaFoldDB" id="A0A0F9WFU5"/>
<comment type="caution">
    <text evidence="1">The sequence shown here is derived from an EMBL/GenBank/DDBJ whole genome shotgun (WGS) entry which is preliminary data.</text>
</comment>
<gene>
    <name evidence="1" type="ORF">LCGC14_0361860</name>
</gene>
<dbReference type="EMBL" id="LAZR01000282">
    <property type="protein sequence ID" value="KKN77208.1"/>
    <property type="molecule type" value="Genomic_DNA"/>
</dbReference>
<proteinExistence type="predicted"/>
<sequence length="71" mass="7611">MTKRIRATLLGQRKLVGRLSVAANICGTPQANLAFECAEDDLDAIEAQVGQLEAQFDAPCNIPPLSSGKRK</sequence>
<evidence type="ECO:0000313" key="1">
    <source>
        <dbReference type="EMBL" id="KKN77208.1"/>
    </source>
</evidence>
<name>A0A0F9WFU5_9ZZZZ</name>
<organism evidence="1">
    <name type="scientific">marine sediment metagenome</name>
    <dbReference type="NCBI Taxonomy" id="412755"/>
    <lineage>
        <taxon>unclassified sequences</taxon>
        <taxon>metagenomes</taxon>
        <taxon>ecological metagenomes</taxon>
    </lineage>
</organism>
<accession>A0A0F9WFU5</accession>
<protein>
    <submittedName>
        <fullName evidence="1">Uncharacterized protein</fullName>
    </submittedName>
</protein>